<keyword evidence="8 14" id="KW-0067">ATP-binding</keyword>
<comment type="function">
    <text evidence="14">Cell wall formation.</text>
</comment>
<dbReference type="GO" id="GO:0008360">
    <property type="term" value="P:regulation of cell shape"/>
    <property type="evidence" value="ECO:0007669"/>
    <property type="project" value="UniProtKB-KW"/>
</dbReference>
<proteinExistence type="inferred from homology"/>
<evidence type="ECO:0000256" key="4">
    <source>
        <dbReference type="ARBA" id="ARBA00022490"/>
    </source>
</evidence>
<dbReference type="PANTHER" id="PTHR43445">
    <property type="entry name" value="UDP-N-ACETYLMURAMATE--L-ALANINE LIGASE-RELATED"/>
    <property type="match status" value="1"/>
</dbReference>
<evidence type="ECO:0000259" key="17">
    <source>
        <dbReference type="Pfam" id="PF08245"/>
    </source>
</evidence>
<evidence type="ECO:0000256" key="11">
    <source>
        <dbReference type="ARBA" id="ARBA00023306"/>
    </source>
</evidence>
<dbReference type="InterPro" id="IPR013221">
    <property type="entry name" value="Mur_ligase_cen"/>
</dbReference>
<dbReference type="HOGENOM" id="CLU_028104_2_2_4"/>
<dbReference type="InterPro" id="IPR004101">
    <property type="entry name" value="Mur_ligase_C"/>
</dbReference>
<evidence type="ECO:0000259" key="15">
    <source>
        <dbReference type="Pfam" id="PF01225"/>
    </source>
</evidence>
<dbReference type="SUPFAM" id="SSF53244">
    <property type="entry name" value="MurD-like peptide ligases, peptide-binding domain"/>
    <property type="match status" value="1"/>
</dbReference>
<dbReference type="PATRIC" id="fig|762967.3.peg.935"/>
<keyword evidence="6 14" id="KW-0132">Cell division</keyword>
<evidence type="ECO:0000256" key="9">
    <source>
        <dbReference type="ARBA" id="ARBA00022960"/>
    </source>
</evidence>
<organism evidence="18 19">
    <name type="scientific">Sutterella parvirubra YIT 11816</name>
    <dbReference type="NCBI Taxonomy" id="762967"/>
    <lineage>
        <taxon>Bacteria</taxon>
        <taxon>Pseudomonadati</taxon>
        <taxon>Pseudomonadota</taxon>
        <taxon>Betaproteobacteria</taxon>
        <taxon>Burkholderiales</taxon>
        <taxon>Sutterellaceae</taxon>
        <taxon>Sutterella</taxon>
    </lineage>
</organism>
<keyword evidence="5 14" id="KW-0436">Ligase</keyword>
<dbReference type="Pfam" id="PF01225">
    <property type="entry name" value="Mur_ligase"/>
    <property type="match status" value="1"/>
</dbReference>
<comment type="similarity">
    <text evidence="14">Belongs to the MurCDEF family.</text>
</comment>
<dbReference type="InterPro" id="IPR005758">
    <property type="entry name" value="UDP-N-AcMur_Ala_ligase_MurC"/>
</dbReference>
<evidence type="ECO:0000256" key="1">
    <source>
        <dbReference type="ARBA" id="ARBA00004496"/>
    </source>
</evidence>
<keyword evidence="11 14" id="KW-0131">Cell cycle</keyword>
<evidence type="ECO:0000256" key="3">
    <source>
        <dbReference type="ARBA" id="ARBA00012211"/>
    </source>
</evidence>
<gene>
    <name evidence="14" type="primary">murC</name>
    <name evidence="18" type="ORF">HMPREF9440_01185</name>
</gene>
<keyword evidence="12 14" id="KW-0961">Cell wall biogenesis/degradation</keyword>
<comment type="catalytic activity">
    <reaction evidence="13 14">
        <text>UDP-N-acetyl-alpha-D-muramate + L-alanine + ATP = UDP-N-acetyl-alpha-D-muramoyl-L-alanine + ADP + phosphate + H(+)</text>
        <dbReference type="Rhea" id="RHEA:23372"/>
        <dbReference type="ChEBI" id="CHEBI:15378"/>
        <dbReference type="ChEBI" id="CHEBI:30616"/>
        <dbReference type="ChEBI" id="CHEBI:43474"/>
        <dbReference type="ChEBI" id="CHEBI:57972"/>
        <dbReference type="ChEBI" id="CHEBI:70757"/>
        <dbReference type="ChEBI" id="CHEBI:83898"/>
        <dbReference type="ChEBI" id="CHEBI:456216"/>
        <dbReference type="EC" id="6.3.2.8"/>
    </reaction>
</comment>
<dbReference type="STRING" id="762967.HMPREF9440_01185"/>
<dbReference type="Pfam" id="PF08245">
    <property type="entry name" value="Mur_ligase_M"/>
    <property type="match status" value="1"/>
</dbReference>
<dbReference type="PANTHER" id="PTHR43445:SF3">
    <property type="entry name" value="UDP-N-ACETYLMURAMATE--L-ALANINE LIGASE"/>
    <property type="match status" value="1"/>
</dbReference>
<feature type="binding site" evidence="14">
    <location>
        <begin position="112"/>
        <end position="118"/>
    </location>
    <ligand>
        <name>ATP</name>
        <dbReference type="ChEBI" id="CHEBI:30616"/>
    </ligand>
</feature>
<evidence type="ECO:0000313" key="18">
    <source>
        <dbReference type="EMBL" id="EHY31432.1"/>
    </source>
</evidence>
<name>H3KEM2_9BURK</name>
<dbReference type="SUPFAM" id="SSF53623">
    <property type="entry name" value="MurD-like peptide ligases, catalytic domain"/>
    <property type="match status" value="1"/>
</dbReference>
<dbReference type="EMBL" id="AFBQ01000161">
    <property type="protein sequence ID" value="EHY31432.1"/>
    <property type="molecule type" value="Genomic_DNA"/>
</dbReference>
<dbReference type="GO" id="GO:0008763">
    <property type="term" value="F:UDP-N-acetylmuramate-L-alanine ligase activity"/>
    <property type="evidence" value="ECO:0007669"/>
    <property type="project" value="UniProtKB-UniRule"/>
</dbReference>
<dbReference type="SUPFAM" id="SSF51984">
    <property type="entry name" value="MurCD N-terminal domain"/>
    <property type="match status" value="1"/>
</dbReference>
<reference evidence="18 19" key="1">
    <citation type="submission" date="2011-11" db="EMBL/GenBank/DDBJ databases">
        <authorList>
            <person name="Weinstock G."/>
            <person name="Sodergren E."/>
            <person name="Clifton S."/>
            <person name="Fulton L."/>
            <person name="Fulton B."/>
            <person name="Courtney L."/>
            <person name="Fronick C."/>
            <person name="Harrison M."/>
            <person name="Strong C."/>
            <person name="Farmer C."/>
            <person name="Delahaunty K."/>
            <person name="Markovic C."/>
            <person name="Hall O."/>
            <person name="Minx P."/>
            <person name="Tomlinson C."/>
            <person name="Mitreva M."/>
            <person name="Hou S."/>
            <person name="Chen J."/>
            <person name="Wollam A."/>
            <person name="Pepin K.H."/>
            <person name="Johnson M."/>
            <person name="Bhonagiri V."/>
            <person name="Zhang X."/>
            <person name="Suruliraj S."/>
            <person name="Warren W."/>
            <person name="Chinwalla A."/>
            <person name="Mardis E.R."/>
            <person name="Wilson R.K."/>
        </authorList>
    </citation>
    <scope>NUCLEOTIDE SEQUENCE [LARGE SCALE GENOMIC DNA]</scope>
    <source>
        <strain evidence="18 19">YIT 11816</strain>
    </source>
</reference>
<dbReference type="Gene3D" id="3.90.190.20">
    <property type="entry name" value="Mur ligase, C-terminal domain"/>
    <property type="match status" value="1"/>
</dbReference>
<evidence type="ECO:0000256" key="10">
    <source>
        <dbReference type="ARBA" id="ARBA00022984"/>
    </source>
</evidence>
<dbReference type="NCBIfam" id="TIGR01082">
    <property type="entry name" value="murC"/>
    <property type="match status" value="1"/>
</dbReference>
<dbReference type="Proteomes" id="UP000004956">
    <property type="component" value="Unassembled WGS sequence"/>
</dbReference>
<evidence type="ECO:0000256" key="14">
    <source>
        <dbReference type="HAMAP-Rule" id="MF_00046"/>
    </source>
</evidence>
<dbReference type="GO" id="GO:0051301">
    <property type="term" value="P:cell division"/>
    <property type="evidence" value="ECO:0007669"/>
    <property type="project" value="UniProtKB-KW"/>
</dbReference>
<dbReference type="Pfam" id="PF02875">
    <property type="entry name" value="Mur_ligase_C"/>
    <property type="match status" value="1"/>
</dbReference>
<comment type="subcellular location">
    <subcellularLocation>
        <location evidence="1 14">Cytoplasm</location>
    </subcellularLocation>
</comment>
<evidence type="ECO:0000256" key="7">
    <source>
        <dbReference type="ARBA" id="ARBA00022741"/>
    </source>
</evidence>
<dbReference type="AlphaFoldDB" id="H3KEM2"/>
<dbReference type="OrthoDB" id="9804126at2"/>
<feature type="domain" description="Mur ligase N-terminal catalytic" evidence="15">
    <location>
        <begin position="7"/>
        <end position="105"/>
    </location>
</feature>
<feature type="domain" description="Mur ligase central" evidence="17">
    <location>
        <begin position="110"/>
        <end position="290"/>
    </location>
</feature>
<comment type="pathway">
    <text evidence="2 14">Cell wall biogenesis; peptidoglycan biosynthesis.</text>
</comment>
<keyword evidence="4 14" id="KW-0963">Cytoplasm</keyword>
<keyword evidence="10 14" id="KW-0573">Peptidoglycan synthesis</keyword>
<dbReference type="FunFam" id="3.40.1190.10:FF:000001">
    <property type="entry name" value="UDP-N-acetylmuramate--L-alanine ligase"/>
    <property type="match status" value="1"/>
</dbReference>
<accession>H3KEM2</accession>
<dbReference type="UniPathway" id="UPA00219"/>
<evidence type="ECO:0000256" key="2">
    <source>
        <dbReference type="ARBA" id="ARBA00004752"/>
    </source>
</evidence>
<dbReference type="GO" id="GO:0009252">
    <property type="term" value="P:peptidoglycan biosynthetic process"/>
    <property type="evidence" value="ECO:0007669"/>
    <property type="project" value="UniProtKB-UniRule"/>
</dbReference>
<feature type="domain" description="Mur ligase C-terminal" evidence="16">
    <location>
        <begin position="333"/>
        <end position="452"/>
    </location>
</feature>
<keyword evidence="9 14" id="KW-0133">Cell shape</keyword>
<evidence type="ECO:0000256" key="13">
    <source>
        <dbReference type="ARBA" id="ARBA00047833"/>
    </source>
</evidence>
<evidence type="ECO:0000256" key="8">
    <source>
        <dbReference type="ARBA" id="ARBA00022840"/>
    </source>
</evidence>
<dbReference type="GO" id="GO:0005524">
    <property type="term" value="F:ATP binding"/>
    <property type="evidence" value="ECO:0007669"/>
    <property type="project" value="UniProtKB-UniRule"/>
</dbReference>
<keyword evidence="19" id="KW-1185">Reference proteome</keyword>
<sequence length="466" mass="49181">MKFLVNHLHFVGIGGAGMSGIAEVLLNLGYVVSGSDLAASPTTERLQALGARIWRGHDKRHIRGADAVVISSAVKDDNPEVVAARELGIPVVPRAVMLAELMRLRRGIAIAGAHGKTTTTSLTTALLAAGGLDPTFVIGGRLNSAGANARLGTGEFLVAEADESDASFLNLTPVISVVTNIDEDHMDTYGHDFENLKSAFVQFLERLPFYGVAVLCMDDENVRSIRPRVTKPVIGYGLTPDADVRAIDVKAEGTRMSFTLLRPEHAPLPVVLNLPGLHNVRNALAAAAVATLAGVNDEDLVRGLAEFTGVGRRFTQYGDVALTNADGSLRGAFSLIDDYGHHPHEMAATIAAVKGAWPERRVMVAFQPHRYTRTRDCLDAFADVLSGVDRVVLAEVYPAGEQPIEGADSAHLADAVAARGAKRPTVVKVEDVGAAILAEAQPGDVVLTMGAGSIARVAPQLAGGPR</sequence>
<dbReference type="GO" id="GO:0071555">
    <property type="term" value="P:cell wall organization"/>
    <property type="evidence" value="ECO:0007669"/>
    <property type="project" value="UniProtKB-KW"/>
</dbReference>
<dbReference type="Gene3D" id="3.40.50.720">
    <property type="entry name" value="NAD(P)-binding Rossmann-like Domain"/>
    <property type="match status" value="1"/>
</dbReference>
<dbReference type="InterPro" id="IPR036615">
    <property type="entry name" value="Mur_ligase_C_dom_sf"/>
</dbReference>
<protein>
    <recommendedName>
        <fullName evidence="3 14">UDP-N-acetylmuramate--L-alanine ligase</fullName>
        <ecNumber evidence="3 14">6.3.2.8</ecNumber>
    </recommendedName>
    <alternativeName>
        <fullName evidence="14">UDP-N-acetylmuramoyl-L-alanine synthetase</fullName>
    </alternativeName>
</protein>
<evidence type="ECO:0000256" key="12">
    <source>
        <dbReference type="ARBA" id="ARBA00023316"/>
    </source>
</evidence>
<keyword evidence="7 14" id="KW-0547">Nucleotide-binding</keyword>
<evidence type="ECO:0000256" key="5">
    <source>
        <dbReference type="ARBA" id="ARBA00022598"/>
    </source>
</evidence>
<evidence type="ECO:0000313" key="19">
    <source>
        <dbReference type="Proteomes" id="UP000004956"/>
    </source>
</evidence>
<dbReference type="InterPro" id="IPR036565">
    <property type="entry name" value="Mur-like_cat_sf"/>
</dbReference>
<comment type="caution">
    <text evidence="18">The sequence shown here is derived from an EMBL/GenBank/DDBJ whole genome shotgun (WGS) entry which is preliminary data.</text>
</comment>
<dbReference type="InterPro" id="IPR050061">
    <property type="entry name" value="MurCDEF_pg_biosynth"/>
</dbReference>
<dbReference type="InterPro" id="IPR000713">
    <property type="entry name" value="Mur_ligase_N"/>
</dbReference>
<dbReference type="GO" id="GO:0005737">
    <property type="term" value="C:cytoplasm"/>
    <property type="evidence" value="ECO:0007669"/>
    <property type="project" value="UniProtKB-SubCell"/>
</dbReference>
<dbReference type="RefSeq" id="WP_008542033.1">
    <property type="nucleotide sequence ID" value="NZ_JH604948.1"/>
</dbReference>
<dbReference type="EC" id="6.3.2.8" evidence="3 14"/>
<evidence type="ECO:0000259" key="16">
    <source>
        <dbReference type="Pfam" id="PF02875"/>
    </source>
</evidence>
<dbReference type="HAMAP" id="MF_00046">
    <property type="entry name" value="MurC"/>
    <property type="match status" value="1"/>
</dbReference>
<dbReference type="Gene3D" id="3.40.1190.10">
    <property type="entry name" value="Mur-like, catalytic domain"/>
    <property type="match status" value="1"/>
</dbReference>
<evidence type="ECO:0000256" key="6">
    <source>
        <dbReference type="ARBA" id="ARBA00022618"/>
    </source>
</evidence>